<evidence type="ECO:0000313" key="2">
    <source>
        <dbReference type="EMBL" id="SNR36106.1"/>
    </source>
</evidence>
<feature type="domain" description="Methyltransferase type 11" evidence="1">
    <location>
        <begin position="36"/>
        <end position="120"/>
    </location>
</feature>
<dbReference type="Gene3D" id="3.40.50.150">
    <property type="entry name" value="Vaccinia Virus protein VP39"/>
    <property type="match status" value="1"/>
</dbReference>
<protein>
    <submittedName>
        <fullName evidence="2">Methyltransferase domain-containing protein</fullName>
    </submittedName>
</protein>
<evidence type="ECO:0000313" key="3">
    <source>
        <dbReference type="Proteomes" id="UP000198397"/>
    </source>
</evidence>
<dbReference type="CDD" id="cd02440">
    <property type="entry name" value="AdoMet_MTases"/>
    <property type="match status" value="1"/>
</dbReference>
<keyword evidence="2" id="KW-0808">Transferase</keyword>
<dbReference type="Pfam" id="PF08241">
    <property type="entry name" value="Methyltransf_11"/>
    <property type="match status" value="1"/>
</dbReference>
<dbReference type="GO" id="GO:0032259">
    <property type="term" value="P:methylation"/>
    <property type="evidence" value="ECO:0007669"/>
    <property type="project" value="UniProtKB-KW"/>
</dbReference>
<accession>A0A238VPG0</accession>
<gene>
    <name evidence="2" type="ORF">SAMN06264855_103221</name>
</gene>
<keyword evidence="3" id="KW-1185">Reference proteome</keyword>
<keyword evidence="2" id="KW-0489">Methyltransferase</keyword>
<dbReference type="EMBL" id="FZNQ01000003">
    <property type="protein sequence ID" value="SNR36106.1"/>
    <property type="molecule type" value="Genomic_DNA"/>
</dbReference>
<dbReference type="AlphaFoldDB" id="A0A238VPG0"/>
<dbReference type="SUPFAM" id="SSF53335">
    <property type="entry name" value="S-adenosyl-L-methionine-dependent methyltransferases"/>
    <property type="match status" value="1"/>
</dbReference>
<dbReference type="RefSeq" id="WP_089384004.1">
    <property type="nucleotide sequence ID" value="NZ_FZNQ01000003.1"/>
</dbReference>
<dbReference type="OrthoDB" id="142890at2157"/>
<dbReference type="Proteomes" id="UP000198397">
    <property type="component" value="Unassembled WGS sequence"/>
</dbReference>
<proteinExistence type="predicted"/>
<reference evidence="2 3" key="1">
    <citation type="submission" date="2017-06" db="EMBL/GenBank/DDBJ databases">
        <authorList>
            <person name="Kim H.J."/>
            <person name="Triplett B.A."/>
        </authorList>
    </citation>
    <scope>NUCLEOTIDE SEQUENCE [LARGE SCALE GENOMIC DNA]</scope>
    <source>
        <strain evidence="2 3">DSM 8800</strain>
    </source>
</reference>
<dbReference type="InterPro" id="IPR029063">
    <property type="entry name" value="SAM-dependent_MTases_sf"/>
</dbReference>
<dbReference type="InterPro" id="IPR013216">
    <property type="entry name" value="Methyltransf_11"/>
</dbReference>
<organism evidence="2 3">
    <name type="scientific">Halorubrum vacuolatum</name>
    <name type="common">Natronobacterium vacuolatum</name>
    <dbReference type="NCBI Taxonomy" id="63740"/>
    <lineage>
        <taxon>Archaea</taxon>
        <taxon>Methanobacteriati</taxon>
        <taxon>Methanobacteriota</taxon>
        <taxon>Stenosarchaea group</taxon>
        <taxon>Halobacteria</taxon>
        <taxon>Halobacteriales</taxon>
        <taxon>Haloferacaceae</taxon>
        <taxon>Halorubrum</taxon>
    </lineage>
</organism>
<dbReference type="GO" id="GO:0008757">
    <property type="term" value="F:S-adenosylmethionine-dependent methyltransferase activity"/>
    <property type="evidence" value="ECO:0007669"/>
    <property type="project" value="InterPro"/>
</dbReference>
<name>A0A238VPG0_HALVU</name>
<sequence>MRRFSADYLERTRQGMWSDSREALADLDLPNRQRVLDVGCGTGELTRVLDTETPSETTVIGVDADPALLTVARQETGLQMCRGDASRLPVRTDAADLVVCQALLINLPDPSLAVREFVRVSDDFVAAIEPDNRAVTVSSTIDSEERLEREARETFLRGVDTDVALGGRVRELFEAAGLTDVRTRRYQHEKRTEPPYSAAALRSAARKASGAGLADHREELERATSTAAYDDLRRRWREMGRSVVDGMRAGEYERVERVPFDVTVGRVPANGLAGGR</sequence>
<evidence type="ECO:0000259" key="1">
    <source>
        <dbReference type="Pfam" id="PF08241"/>
    </source>
</evidence>
<dbReference type="PANTHER" id="PTHR43591">
    <property type="entry name" value="METHYLTRANSFERASE"/>
    <property type="match status" value="1"/>
</dbReference>